<dbReference type="AlphaFoldDB" id="A0A2W7QE01"/>
<dbReference type="SUPFAM" id="SSF117856">
    <property type="entry name" value="AF0104/ALDC/Ptd012-like"/>
    <property type="match status" value="2"/>
</dbReference>
<comment type="caution">
    <text evidence="1">The sequence shown here is derived from an EMBL/GenBank/DDBJ whole genome shotgun (WGS) entry which is preliminary data.</text>
</comment>
<evidence type="ECO:0000313" key="2">
    <source>
        <dbReference type="Proteomes" id="UP000249364"/>
    </source>
</evidence>
<dbReference type="RefSeq" id="WP_071469300.1">
    <property type="nucleotide sequence ID" value="NZ_MEHT01000011.1"/>
</dbReference>
<name>A0A2W7QE01_9RHOB</name>
<dbReference type="STRING" id="121821.GCA_001870675_00446"/>
<dbReference type="OrthoDB" id="8720942at2"/>
<reference evidence="1 2" key="1">
    <citation type="submission" date="2018-06" db="EMBL/GenBank/DDBJ databases">
        <title>Genomic Encyclopedia of Archaeal and Bacterial Type Strains, Phase II (KMG-II): from individual species to whole genera.</title>
        <authorList>
            <person name="Goeker M."/>
        </authorList>
    </citation>
    <scope>NUCLEOTIDE SEQUENCE [LARGE SCALE GENOMIC DNA]</scope>
    <source>
        <strain evidence="1 2">DSM 13087</strain>
    </source>
</reference>
<accession>A0A2W7QE01</accession>
<proteinExistence type="predicted"/>
<sequence length="273" mass="28780">MRKITHPGPRAHRRADVLPCQAVPVCLTLRAGQTLTRAITDGLAQAGFKSGYLRLDGAVLSPMGYVTPAPAPGDGHAAWYSQTCTQPLAQIRHGGAHLGVREGAAFVHCHALWQDQAMGHVLCDDSVISQDVSVSGWGLRGAGLVAQPDAETLFTLFRPEVTRPPPAANACLITLRPNQDICRALLDIAQDHQIAQARIEGIGSLVGTVFENAASLESYATELLIIEGNLHGGKTRLTAASVGFDGAGQQGVLRAGENAVCVTAELLMIFAPE</sequence>
<protein>
    <recommendedName>
        <fullName evidence="3">DNA-binding protein with PD1-like motif</fullName>
    </recommendedName>
</protein>
<keyword evidence="2" id="KW-1185">Reference proteome</keyword>
<evidence type="ECO:0008006" key="3">
    <source>
        <dbReference type="Google" id="ProtNLM"/>
    </source>
</evidence>
<organism evidence="1 2">
    <name type="scientific">Roseinatronobacter thiooxidans</name>
    <dbReference type="NCBI Taxonomy" id="121821"/>
    <lineage>
        <taxon>Bacteria</taxon>
        <taxon>Pseudomonadati</taxon>
        <taxon>Pseudomonadota</taxon>
        <taxon>Alphaproteobacteria</taxon>
        <taxon>Rhodobacterales</taxon>
        <taxon>Paracoccaceae</taxon>
        <taxon>Roseinatronobacter</taxon>
    </lineage>
</organism>
<dbReference type="Proteomes" id="UP000249364">
    <property type="component" value="Unassembled WGS sequence"/>
</dbReference>
<gene>
    <name evidence="1" type="ORF">LY56_02798</name>
</gene>
<dbReference type="Gene3D" id="3.30.1330.80">
    <property type="entry name" value="Hypothetical protein, similar to alpha- acetolactate decarboxylase, domain 2"/>
    <property type="match status" value="2"/>
</dbReference>
<dbReference type="EMBL" id="QKZQ01000014">
    <property type="protein sequence ID" value="PZX39419.1"/>
    <property type="molecule type" value="Genomic_DNA"/>
</dbReference>
<evidence type="ECO:0000313" key="1">
    <source>
        <dbReference type="EMBL" id="PZX39419.1"/>
    </source>
</evidence>